<evidence type="ECO:0000256" key="3">
    <source>
        <dbReference type="ARBA" id="ARBA00022538"/>
    </source>
</evidence>
<dbReference type="PRINTS" id="PR00169">
    <property type="entry name" value="KCHANNEL"/>
</dbReference>
<dbReference type="InterPro" id="IPR003131">
    <property type="entry name" value="T1-type_BTB"/>
</dbReference>
<evidence type="ECO:0000256" key="1">
    <source>
        <dbReference type="ARBA" id="ARBA00004141"/>
    </source>
</evidence>
<evidence type="ECO:0008006" key="17">
    <source>
        <dbReference type="Google" id="ProtNLM"/>
    </source>
</evidence>
<dbReference type="EMBL" id="CAJNRE010000043">
    <property type="protein sequence ID" value="CAF1909718.1"/>
    <property type="molecule type" value="Genomic_DNA"/>
</dbReference>
<dbReference type="Pfam" id="PF00520">
    <property type="entry name" value="Ion_trans"/>
    <property type="match status" value="1"/>
</dbReference>
<feature type="transmembrane region" description="Helical" evidence="11">
    <location>
        <begin position="157"/>
        <end position="179"/>
    </location>
</feature>
<accession>A0A815W8X9</accession>
<evidence type="ECO:0000256" key="7">
    <source>
        <dbReference type="ARBA" id="ARBA00022989"/>
    </source>
</evidence>
<evidence type="ECO:0000259" key="13">
    <source>
        <dbReference type="Pfam" id="PF02214"/>
    </source>
</evidence>
<gene>
    <name evidence="14" type="ORF">KQP761_LOCUS16946</name>
    <name evidence="15" type="ORF">MBJ925_LOCUS701</name>
</gene>
<evidence type="ECO:0000313" key="14">
    <source>
        <dbReference type="EMBL" id="CAF1540727.1"/>
    </source>
</evidence>
<evidence type="ECO:0000256" key="10">
    <source>
        <dbReference type="ARBA" id="ARBA00023303"/>
    </source>
</evidence>
<protein>
    <recommendedName>
        <fullName evidence="17">Potassium channel domain-containing protein</fullName>
    </recommendedName>
</protein>
<evidence type="ECO:0000256" key="6">
    <source>
        <dbReference type="ARBA" id="ARBA00022958"/>
    </source>
</evidence>
<dbReference type="InterPro" id="IPR028325">
    <property type="entry name" value="VG_K_chnl"/>
</dbReference>
<comment type="subcellular location">
    <subcellularLocation>
        <location evidence="1">Membrane</location>
        <topology evidence="1">Multi-pass membrane protein</topology>
    </subcellularLocation>
</comment>
<feature type="transmembrane region" description="Helical" evidence="11">
    <location>
        <begin position="118"/>
        <end position="137"/>
    </location>
</feature>
<feature type="transmembrane region" description="Helical" evidence="11">
    <location>
        <begin position="191"/>
        <end position="211"/>
    </location>
</feature>
<dbReference type="Proteomes" id="UP000663834">
    <property type="component" value="Unassembled WGS sequence"/>
</dbReference>
<comment type="caution">
    <text evidence="14">The sequence shown here is derived from an EMBL/GenBank/DDBJ whole genome shotgun (WGS) entry which is preliminary data.</text>
</comment>
<keyword evidence="3" id="KW-0633">Potassium transport</keyword>
<evidence type="ECO:0000256" key="9">
    <source>
        <dbReference type="ARBA" id="ARBA00023136"/>
    </source>
</evidence>
<dbReference type="GO" id="GO:0008076">
    <property type="term" value="C:voltage-gated potassium channel complex"/>
    <property type="evidence" value="ECO:0007669"/>
    <property type="project" value="InterPro"/>
</dbReference>
<evidence type="ECO:0000313" key="15">
    <source>
        <dbReference type="EMBL" id="CAF1909718.1"/>
    </source>
</evidence>
<evidence type="ECO:0000256" key="11">
    <source>
        <dbReference type="SAM" id="Phobius"/>
    </source>
</evidence>
<evidence type="ECO:0000313" key="16">
    <source>
        <dbReference type="Proteomes" id="UP000663834"/>
    </source>
</evidence>
<evidence type="ECO:0000256" key="8">
    <source>
        <dbReference type="ARBA" id="ARBA00023065"/>
    </source>
</evidence>
<evidence type="ECO:0000256" key="4">
    <source>
        <dbReference type="ARBA" id="ARBA00022692"/>
    </source>
</evidence>
<keyword evidence="10" id="KW-0407">Ion channel</keyword>
<keyword evidence="9 11" id="KW-0472">Membrane</keyword>
<dbReference type="OrthoDB" id="10036206at2759"/>
<feature type="transmembrane region" description="Helical" evidence="11">
    <location>
        <begin position="323"/>
        <end position="344"/>
    </location>
</feature>
<keyword evidence="2" id="KW-0813">Transport</keyword>
<evidence type="ECO:0000256" key="2">
    <source>
        <dbReference type="ARBA" id="ARBA00022448"/>
    </source>
</evidence>
<feature type="domain" description="Potassium channel tetramerisation-type BTB" evidence="13">
    <location>
        <begin position="8"/>
        <end position="93"/>
    </location>
</feature>
<dbReference type="GO" id="GO:0001508">
    <property type="term" value="P:action potential"/>
    <property type="evidence" value="ECO:0007669"/>
    <property type="project" value="TreeGrafter"/>
</dbReference>
<proteinExistence type="predicted"/>
<dbReference type="AlphaFoldDB" id="A0A815W8X9"/>
<dbReference type="SUPFAM" id="SSF81324">
    <property type="entry name" value="Voltage-gated potassium channels"/>
    <property type="match status" value="1"/>
</dbReference>
<dbReference type="PANTHER" id="PTHR11537">
    <property type="entry name" value="VOLTAGE-GATED POTASSIUM CHANNEL"/>
    <property type="match status" value="1"/>
</dbReference>
<reference evidence="14" key="1">
    <citation type="submission" date="2021-02" db="EMBL/GenBank/DDBJ databases">
        <authorList>
            <person name="Nowell W R."/>
        </authorList>
    </citation>
    <scope>NUCLEOTIDE SEQUENCE</scope>
</reference>
<keyword evidence="4 11" id="KW-0812">Transmembrane</keyword>
<dbReference type="EMBL" id="CAJNOW010008590">
    <property type="protein sequence ID" value="CAF1540727.1"/>
    <property type="molecule type" value="Genomic_DNA"/>
</dbReference>
<feature type="domain" description="Ion transport" evidence="12">
    <location>
        <begin position="128"/>
        <end position="336"/>
    </location>
</feature>
<dbReference type="SUPFAM" id="SSF54695">
    <property type="entry name" value="POZ domain"/>
    <property type="match status" value="1"/>
</dbReference>
<dbReference type="GO" id="GO:0005249">
    <property type="term" value="F:voltage-gated potassium channel activity"/>
    <property type="evidence" value="ECO:0007669"/>
    <property type="project" value="InterPro"/>
</dbReference>
<name>A0A815W8X9_9BILA</name>
<dbReference type="GO" id="GO:0051260">
    <property type="term" value="P:protein homooligomerization"/>
    <property type="evidence" value="ECO:0007669"/>
    <property type="project" value="InterPro"/>
</dbReference>
<sequence length="357" mass="42839">MQMENILILNLLGKQFRIPYGIVADYPQTLLGNELLLSKYYRHDRKDYYFERNPLLFPYILTYYTLERKIFCPHHIPIELLENECKFFKLTNSNIYHEMYKIQTYQYFQRKKNLKKDYFIVITPFIVGLLFMITASMETLSDNNNNNNNNSLNSSWSLTYFIELLNTLLLTSTIIYQILYKQDFFRNTRFLLDLFSTILTILVIICQNLTIMIDFKFLNILIMLLKTFRLFIIIVHLRLLRLVIQTFIQRLQIIFVLVFINIIITGSFSEIAFAFERQQKQDQSNHLTMKTHFDAFWWATSLSFTIGFGHYNPHFTLTTIGRFCSYMLTYFGLLFNGLVLQELIKGFLKIYREERKE</sequence>
<feature type="transmembrane region" description="Helical" evidence="11">
    <location>
        <begin position="251"/>
        <end position="275"/>
    </location>
</feature>
<keyword evidence="7 11" id="KW-1133">Transmembrane helix</keyword>
<dbReference type="InterPro" id="IPR005821">
    <property type="entry name" value="Ion_trans_dom"/>
</dbReference>
<dbReference type="PANTHER" id="PTHR11537:SF254">
    <property type="entry name" value="POTASSIUM VOLTAGE-GATED CHANNEL PROTEIN SHAB"/>
    <property type="match status" value="1"/>
</dbReference>
<keyword evidence="8" id="KW-0406">Ion transport</keyword>
<keyword evidence="6" id="KW-0630">Potassium</keyword>
<dbReference type="InterPro" id="IPR011333">
    <property type="entry name" value="SKP1/BTB/POZ_sf"/>
</dbReference>
<dbReference type="Gene3D" id="3.30.710.10">
    <property type="entry name" value="Potassium Channel Kv1.1, Chain A"/>
    <property type="match status" value="1"/>
</dbReference>
<evidence type="ECO:0000259" key="12">
    <source>
        <dbReference type="Pfam" id="PF00520"/>
    </source>
</evidence>
<dbReference type="Proteomes" id="UP000663824">
    <property type="component" value="Unassembled WGS sequence"/>
</dbReference>
<keyword evidence="5" id="KW-0631">Potassium channel</keyword>
<dbReference type="Gene3D" id="1.10.287.70">
    <property type="match status" value="1"/>
</dbReference>
<organism evidence="14 16">
    <name type="scientific">Rotaria magnacalcarata</name>
    <dbReference type="NCBI Taxonomy" id="392030"/>
    <lineage>
        <taxon>Eukaryota</taxon>
        <taxon>Metazoa</taxon>
        <taxon>Spiralia</taxon>
        <taxon>Gnathifera</taxon>
        <taxon>Rotifera</taxon>
        <taxon>Eurotatoria</taxon>
        <taxon>Bdelloidea</taxon>
        <taxon>Philodinida</taxon>
        <taxon>Philodinidae</taxon>
        <taxon>Rotaria</taxon>
    </lineage>
</organism>
<feature type="transmembrane region" description="Helical" evidence="11">
    <location>
        <begin position="217"/>
        <end position="239"/>
    </location>
</feature>
<dbReference type="Pfam" id="PF02214">
    <property type="entry name" value="BTB_2"/>
    <property type="match status" value="1"/>
</dbReference>
<evidence type="ECO:0000256" key="5">
    <source>
        <dbReference type="ARBA" id="ARBA00022826"/>
    </source>
</evidence>